<proteinExistence type="predicted"/>
<name>A0A9W9ZPQ5_9CNID</name>
<dbReference type="Proteomes" id="UP001163046">
    <property type="component" value="Unassembled WGS sequence"/>
</dbReference>
<evidence type="ECO:0000313" key="2">
    <source>
        <dbReference type="EMBL" id="KAJ7385180.1"/>
    </source>
</evidence>
<feature type="transmembrane region" description="Helical" evidence="1">
    <location>
        <begin position="12"/>
        <end position="28"/>
    </location>
</feature>
<keyword evidence="1" id="KW-0812">Transmembrane</keyword>
<accession>A0A9W9ZPQ5</accession>
<evidence type="ECO:0008006" key="4">
    <source>
        <dbReference type="Google" id="ProtNLM"/>
    </source>
</evidence>
<evidence type="ECO:0000256" key="1">
    <source>
        <dbReference type="SAM" id="Phobius"/>
    </source>
</evidence>
<feature type="transmembrane region" description="Helical" evidence="1">
    <location>
        <begin position="106"/>
        <end position="126"/>
    </location>
</feature>
<protein>
    <recommendedName>
        <fullName evidence="4">Monocarboxylate transporter</fullName>
    </recommendedName>
</protein>
<feature type="transmembrane region" description="Helical" evidence="1">
    <location>
        <begin position="34"/>
        <end position="61"/>
    </location>
</feature>
<feature type="transmembrane region" description="Helical" evidence="1">
    <location>
        <begin position="73"/>
        <end position="94"/>
    </location>
</feature>
<keyword evidence="1" id="KW-0472">Membrane</keyword>
<keyword evidence="1" id="KW-1133">Transmembrane helix</keyword>
<dbReference type="InterPro" id="IPR036259">
    <property type="entry name" value="MFS_trans_sf"/>
</dbReference>
<dbReference type="AlphaFoldDB" id="A0A9W9ZPQ5"/>
<reference evidence="2" key="1">
    <citation type="submission" date="2023-01" db="EMBL/GenBank/DDBJ databases">
        <title>Genome assembly of the deep-sea coral Lophelia pertusa.</title>
        <authorList>
            <person name="Herrera S."/>
            <person name="Cordes E."/>
        </authorList>
    </citation>
    <scope>NUCLEOTIDE SEQUENCE</scope>
    <source>
        <strain evidence="2">USNM1676648</strain>
        <tissue evidence="2">Polyp</tissue>
    </source>
</reference>
<sequence length="137" mass="15083">MAFVMDRFGGAVTRVHLSVVSLLHYLSFLSHWRAFILVFFHAACYSVLGAGISIATSNLIFLTCVDPGRRASAFGLASCLGSLSILSSPPLAGFLADQLESYAPSFYLAAVRYSFVLSFHFYSSVLKRTETMKVIRR</sequence>
<evidence type="ECO:0000313" key="3">
    <source>
        <dbReference type="Proteomes" id="UP001163046"/>
    </source>
</evidence>
<keyword evidence="3" id="KW-1185">Reference proteome</keyword>
<dbReference type="EMBL" id="MU825882">
    <property type="protein sequence ID" value="KAJ7385180.1"/>
    <property type="molecule type" value="Genomic_DNA"/>
</dbReference>
<comment type="caution">
    <text evidence="2">The sequence shown here is derived from an EMBL/GenBank/DDBJ whole genome shotgun (WGS) entry which is preliminary data.</text>
</comment>
<gene>
    <name evidence="2" type="ORF">OS493_017557</name>
</gene>
<dbReference type="Gene3D" id="1.20.1250.20">
    <property type="entry name" value="MFS general substrate transporter like domains"/>
    <property type="match status" value="1"/>
</dbReference>
<dbReference type="SUPFAM" id="SSF103473">
    <property type="entry name" value="MFS general substrate transporter"/>
    <property type="match status" value="1"/>
</dbReference>
<organism evidence="2 3">
    <name type="scientific">Desmophyllum pertusum</name>
    <dbReference type="NCBI Taxonomy" id="174260"/>
    <lineage>
        <taxon>Eukaryota</taxon>
        <taxon>Metazoa</taxon>
        <taxon>Cnidaria</taxon>
        <taxon>Anthozoa</taxon>
        <taxon>Hexacorallia</taxon>
        <taxon>Scleractinia</taxon>
        <taxon>Caryophylliina</taxon>
        <taxon>Caryophylliidae</taxon>
        <taxon>Desmophyllum</taxon>
    </lineage>
</organism>